<feature type="region of interest" description="Disordered" evidence="1">
    <location>
        <begin position="213"/>
        <end position="261"/>
    </location>
</feature>
<dbReference type="Proteomes" id="UP001163798">
    <property type="component" value="Unassembled WGS sequence"/>
</dbReference>
<protein>
    <submittedName>
        <fullName evidence="2">Uncharacterized protein</fullName>
    </submittedName>
</protein>
<keyword evidence="3" id="KW-1185">Reference proteome</keyword>
<evidence type="ECO:0000313" key="2">
    <source>
        <dbReference type="EMBL" id="KAJ3780132.1"/>
    </source>
</evidence>
<gene>
    <name evidence="2" type="ORF">GGU10DRAFT_381130</name>
</gene>
<feature type="compositionally biased region" description="Polar residues" evidence="1">
    <location>
        <begin position="221"/>
        <end position="233"/>
    </location>
</feature>
<evidence type="ECO:0000256" key="1">
    <source>
        <dbReference type="SAM" id="MobiDB-lite"/>
    </source>
</evidence>
<comment type="caution">
    <text evidence="2">The sequence shown here is derived from an EMBL/GenBank/DDBJ whole genome shotgun (WGS) entry which is preliminary data.</text>
</comment>
<proteinExistence type="predicted"/>
<dbReference type="EMBL" id="MU793897">
    <property type="protein sequence ID" value="KAJ3780132.1"/>
    <property type="molecule type" value="Genomic_DNA"/>
</dbReference>
<sequence>MPQPHNFHVPHLPLILNPSIPSEFGILWIVAGEDQFELLDGFKLASEPIGHFNEDLLKALEQMYTNIVLKIANTSSSSCPSARSDHNVQTYRRRFQYLSGYLKHTVLSYSESLMAWSICQHICLELDARITWVQLVAPIWGKMDAWWVPVVRDVVGALTDNAEVAEKCFWINPPQPIIYTGNVMSLDQYSWMAKNNNKIAFPGSTFDSIDPVTVAPPSEPLSESTKPFTTSGPSRKPVTPNVRQHPYSKQHRPPVKQPHTERNKFEPVISSAMPPSIPAWVKACKQIEHGMLGSMDTKLRQKFLRMYLKLKPLLFYRIQKIGMVESLLSTSLWRKVLGVESLGVTNGTRAAETCQSLIHELQTTLMSSNLTIDLNNLSSVVPIRKKEEIEADILDTISHEILHETITMSFKYELLIADRYLYKLEPDVMQEVIGEGQIQDDLAAPTRAQHLKKILTIPGMVNGNLGFGSSDKVFHQQGIYNLYCIMRTWTLPYGVSSDASTFLGRLTPDKSPTISDIDHAEYLVAYHYVSSFSDYFKRALTVPHGH</sequence>
<evidence type="ECO:0000313" key="3">
    <source>
        <dbReference type="Proteomes" id="UP001163798"/>
    </source>
</evidence>
<dbReference type="AlphaFoldDB" id="A0AA38KT51"/>
<organism evidence="2 3">
    <name type="scientific">Lentinula aff. detonsa</name>
    <dbReference type="NCBI Taxonomy" id="2804958"/>
    <lineage>
        <taxon>Eukaryota</taxon>
        <taxon>Fungi</taxon>
        <taxon>Dikarya</taxon>
        <taxon>Basidiomycota</taxon>
        <taxon>Agaricomycotina</taxon>
        <taxon>Agaricomycetes</taxon>
        <taxon>Agaricomycetidae</taxon>
        <taxon>Agaricales</taxon>
        <taxon>Marasmiineae</taxon>
        <taxon>Omphalotaceae</taxon>
        <taxon>Lentinula</taxon>
    </lineage>
</organism>
<reference evidence="2" key="1">
    <citation type="submission" date="2022-08" db="EMBL/GenBank/DDBJ databases">
        <authorList>
            <consortium name="DOE Joint Genome Institute"/>
            <person name="Min B."/>
            <person name="Riley R."/>
            <person name="Sierra-Patev S."/>
            <person name="Naranjo-Ortiz M."/>
            <person name="Looney B."/>
            <person name="Konkel Z."/>
            <person name="Slot J.C."/>
            <person name="Sakamoto Y."/>
            <person name="Steenwyk J.L."/>
            <person name="Rokas A."/>
            <person name="Carro J."/>
            <person name="Camarero S."/>
            <person name="Ferreira P."/>
            <person name="Molpeceres G."/>
            <person name="Ruiz-Duenas F.J."/>
            <person name="Serrano A."/>
            <person name="Henrissat B."/>
            <person name="Drula E."/>
            <person name="Hughes K.W."/>
            <person name="Mata J.L."/>
            <person name="Ishikawa N.K."/>
            <person name="Vargas-Isla R."/>
            <person name="Ushijima S."/>
            <person name="Smith C.A."/>
            <person name="Ahrendt S."/>
            <person name="Andreopoulos W."/>
            <person name="He G."/>
            <person name="Labutti K."/>
            <person name="Lipzen A."/>
            <person name="Ng V."/>
            <person name="Sandor L."/>
            <person name="Barry K."/>
            <person name="Martinez A.T."/>
            <person name="Xiao Y."/>
            <person name="Gibbons J.G."/>
            <person name="Terashima K."/>
            <person name="Hibbett D.S."/>
            <person name="Grigoriev I.V."/>
        </authorList>
    </citation>
    <scope>NUCLEOTIDE SEQUENCE</scope>
    <source>
        <strain evidence="2">TFB10291</strain>
    </source>
</reference>
<accession>A0AA38KT51</accession>
<name>A0AA38KT51_9AGAR</name>